<dbReference type="Proteomes" id="UP001140949">
    <property type="component" value="Unassembled WGS sequence"/>
</dbReference>
<evidence type="ECO:0000256" key="1">
    <source>
        <dbReference type="ARBA" id="ARBA00006801"/>
    </source>
</evidence>
<dbReference type="PROSITE" id="PS51184">
    <property type="entry name" value="JMJC"/>
    <property type="match status" value="1"/>
</dbReference>
<dbReference type="InterPro" id="IPR003347">
    <property type="entry name" value="JmjC_dom"/>
</dbReference>
<feature type="domain" description="JmjC" evidence="2">
    <location>
        <begin position="134"/>
        <end position="305"/>
    </location>
</feature>
<comment type="similarity">
    <text evidence="1">Belongs to the JARID1 histone demethylase family.</text>
</comment>
<dbReference type="InterPro" id="IPR041667">
    <property type="entry name" value="Cupin_8"/>
</dbReference>
<comment type="caution">
    <text evidence="3">The sequence shown here is derived from an EMBL/GenBank/DDBJ whole genome shotgun (WGS) entry which is preliminary data.</text>
</comment>
<dbReference type="EMBL" id="JANAVB010038616">
    <property type="protein sequence ID" value="KAJ6800667.1"/>
    <property type="molecule type" value="Genomic_DNA"/>
</dbReference>
<organism evidence="3 4">
    <name type="scientific">Iris pallida</name>
    <name type="common">Sweet iris</name>
    <dbReference type="NCBI Taxonomy" id="29817"/>
    <lineage>
        <taxon>Eukaryota</taxon>
        <taxon>Viridiplantae</taxon>
        <taxon>Streptophyta</taxon>
        <taxon>Embryophyta</taxon>
        <taxon>Tracheophyta</taxon>
        <taxon>Spermatophyta</taxon>
        <taxon>Magnoliopsida</taxon>
        <taxon>Liliopsida</taxon>
        <taxon>Asparagales</taxon>
        <taxon>Iridaceae</taxon>
        <taxon>Iridoideae</taxon>
        <taxon>Irideae</taxon>
        <taxon>Iris</taxon>
    </lineage>
</organism>
<dbReference type="PANTHER" id="PTHR12461:SF102">
    <property type="entry name" value="LYSINE-SPECIFIC DEMETHYLASE JMJ31"/>
    <property type="match status" value="1"/>
</dbReference>
<dbReference type="PANTHER" id="PTHR12461">
    <property type="entry name" value="HYPOXIA-INDUCIBLE FACTOR 1 ALPHA INHIBITOR-RELATED"/>
    <property type="match status" value="1"/>
</dbReference>
<gene>
    <name evidence="3" type="ORF">M6B38_201360</name>
</gene>
<sequence>MSLVAESLRVLHLQEPPSAHGFSSAIEPSNVPAVFHGAIDDWDAVSRWDPSRGGLDYLEERVGSADVDAMQSNSAPVFYGDIRSHERVRLSFSTFLSFCKSYVQNAAISSCSSVPQEDTAVEPVKPEESFSSSLDSLNQLYLAQVPILNTDNEEKTQLETLRNDIQTPQFLAEKSLMSINLWMNKARSRSSTHYDPYHNLLCIVAGSKKVVLWPPSACPLLYPMPIHGESSNHSAVDIENPDLSVHLRAKHSKDYSQTTILRAGDALFIPEGWFHQVDSDDLTIAVNFWWKSYMMSNMLEHMDAYYLRRILNRLVGNEMHSMLHKTSVSSLTGKEYCEPTVEATTGLNGALGNVRGSKEAAGLMLQQLEPSSIKVLYELISLVHDTVRVAGQNESSECTSLKDSVLLPKCEDGQTSTDNSSILETDLIASIFWAVEPLALKRVLVALAHHFPRTLEALILHVLSPVAAEVLTRKFDEMDKHTTKEQQDEFYQLFYSVFDDPCAAMGEILSKKELFSFQAVQSVLEQYLGLCVHKSK</sequence>
<reference evidence="3" key="2">
    <citation type="submission" date="2023-04" db="EMBL/GenBank/DDBJ databases">
        <authorList>
            <person name="Bruccoleri R.E."/>
            <person name="Oakeley E.J."/>
            <person name="Faust A.-M."/>
            <person name="Dessus-Babus S."/>
            <person name="Altorfer M."/>
            <person name="Burckhardt D."/>
            <person name="Oertli M."/>
            <person name="Naumann U."/>
            <person name="Petersen F."/>
            <person name="Wong J."/>
        </authorList>
    </citation>
    <scope>NUCLEOTIDE SEQUENCE</scope>
    <source>
        <strain evidence="3">GSM-AAB239-AS_SAM_17_03QT</strain>
        <tissue evidence="3">Leaf</tissue>
    </source>
</reference>
<proteinExistence type="inferred from homology"/>
<evidence type="ECO:0000313" key="3">
    <source>
        <dbReference type="EMBL" id="KAJ6800667.1"/>
    </source>
</evidence>
<name>A0AAX6E958_IRIPA</name>
<protein>
    <recommendedName>
        <fullName evidence="2">JmjC domain-containing protein</fullName>
    </recommendedName>
</protein>
<dbReference type="Gene3D" id="2.60.120.650">
    <property type="entry name" value="Cupin"/>
    <property type="match status" value="1"/>
</dbReference>
<evidence type="ECO:0000313" key="4">
    <source>
        <dbReference type="Proteomes" id="UP001140949"/>
    </source>
</evidence>
<dbReference type="AlphaFoldDB" id="A0AAX6E958"/>
<reference evidence="3" key="1">
    <citation type="journal article" date="2023" name="GigaByte">
        <title>Genome assembly of the bearded iris, Iris pallida Lam.</title>
        <authorList>
            <person name="Bruccoleri R.E."/>
            <person name="Oakeley E.J."/>
            <person name="Faust A.M.E."/>
            <person name="Altorfer M."/>
            <person name="Dessus-Babus S."/>
            <person name="Burckhardt D."/>
            <person name="Oertli M."/>
            <person name="Naumann U."/>
            <person name="Petersen F."/>
            <person name="Wong J."/>
        </authorList>
    </citation>
    <scope>NUCLEOTIDE SEQUENCE</scope>
    <source>
        <strain evidence="3">GSM-AAB239-AS_SAM_17_03QT</strain>
    </source>
</reference>
<dbReference type="SMART" id="SM00558">
    <property type="entry name" value="JmjC"/>
    <property type="match status" value="1"/>
</dbReference>
<accession>A0AAX6E958</accession>
<dbReference type="Pfam" id="PF13621">
    <property type="entry name" value="Cupin_8"/>
    <property type="match status" value="1"/>
</dbReference>
<keyword evidence="4" id="KW-1185">Reference proteome</keyword>
<dbReference type="SUPFAM" id="SSF51197">
    <property type="entry name" value="Clavaminate synthase-like"/>
    <property type="match status" value="1"/>
</dbReference>
<evidence type="ECO:0000259" key="2">
    <source>
        <dbReference type="PROSITE" id="PS51184"/>
    </source>
</evidence>